<gene>
    <name evidence="1" type="ORF">CIB95_02065</name>
</gene>
<evidence type="ECO:0000313" key="2">
    <source>
        <dbReference type="Proteomes" id="UP000217083"/>
    </source>
</evidence>
<dbReference type="AlphaFoldDB" id="A0A263BXR7"/>
<evidence type="ECO:0008006" key="3">
    <source>
        <dbReference type="Google" id="ProtNLM"/>
    </source>
</evidence>
<reference evidence="1 2" key="2">
    <citation type="submission" date="2017-09" db="EMBL/GenBank/DDBJ databases">
        <title>Bacillus patelloidae sp. nov., isolated from the intestinal tract of a marine limpet.</title>
        <authorList>
            <person name="Liu R."/>
            <person name="Dong C."/>
            <person name="Shao Z."/>
        </authorList>
    </citation>
    <scope>NUCLEOTIDE SEQUENCE [LARGE SCALE GENOMIC DNA]</scope>
    <source>
        <strain evidence="1 2">SA5d-4</strain>
    </source>
</reference>
<keyword evidence="2" id="KW-1185">Reference proteome</keyword>
<dbReference type="EMBL" id="NPIA01000001">
    <property type="protein sequence ID" value="OZM58378.1"/>
    <property type="molecule type" value="Genomic_DNA"/>
</dbReference>
<reference evidence="2" key="1">
    <citation type="submission" date="2017-08" db="EMBL/GenBank/DDBJ databases">
        <authorList>
            <person name="Huang Z."/>
        </authorList>
    </citation>
    <scope>NUCLEOTIDE SEQUENCE [LARGE SCALE GENOMIC DNA]</scope>
    <source>
        <strain evidence="2">SA5d-4</strain>
    </source>
</reference>
<evidence type="ECO:0000313" key="1">
    <source>
        <dbReference type="EMBL" id="OZM58378.1"/>
    </source>
</evidence>
<dbReference type="Proteomes" id="UP000217083">
    <property type="component" value="Unassembled WGS sequence"/>
</dbReference>
<proteinExistence type="predicted"/>
<name>A0A263BXR7_9BACI</name>
<sequence length="329" mass="38498">MSNVFKKILPILTLTYLLLPPIYLHHEVISEEKETQNEIVDEDVEITDEDVETIDEDVGTTSNAKYEKQYYRSTWIWHSEDITSNQEELITFLIDQNVTRVYIQIHPSLPLTAYKEFLAKLKVQNIEAYALDGGPDWIYSLENVKKLVEWLTNYHAFAGQDAHFKGVQLDIEPYLTDGWKNDKELTISTYQYFIREAGYLIKEISLPYEVAIPFWFDGTDTEEMSLAEWVIKYSDRTVIMAYRDKASGKNGILSLSSDEIKLAEKYNKKISVGVETRKEKEHTHISFYEEGAVEMEKVLEEVHAFYKHSSSYEGEAIHDYRKWKNLTER</sequence>
<organism evidence="1 2">
    <name type="scientific">Lottiidibacillus patelloidae</name>
    <dbReference type="NCBI Taxonomy" id="2670334"/>
    <lineage>
        <taxon>Bacteria</taxon>
        <taxon>Bacillati</taxon>
        <taxon>Bacillota</taxon>
        <taxon>Bacilli</taxon>
        <taxon>Bacillales</taxon>
        <taxon>Bacillaceae</taxon>
        <taxon>Lottiidibacillus</taxon>
    </lineage>
</organism>
<comment type="caution">
    <text evidence="1">The sequence shown here is derived from an EMBL/GenBank/DDBJ whole genome shotgun (WGS) entry which is preliminary data.</text>
</comment>
<accession>A0A263BXR7</accession>
<protein>
    <recommendedName>
        <fullName evidence="3">Amidase</fullName>
    </recommendedName>
</protein>
<dbReference type="RefSeq" id="WP_094921173.1">
    <property type="nucleotide sequence ID" value="NZ_NPIA01000001.1"/>
</dbReference>